<reference evidence="3 4" key="1">
    <citation type="submission" date="2017-01" db="EMBL/GenBank/DDBJ databases">
        <authorList>
            <person name="Varghese N."/>
            <person name="Submissions S."/>
        </authorList>
    </citation>
    <scope>NUCLEOTIDE SEQUENCE [LARGE SCALE GENOMIC DNA]</scope>
    <source>
        <strain evidence="3 4">ATCC 23464</strain>
    </source>
</reference>
<dbReference type="SUPFAM" id="SSF55383">
    <property type="entry name" value="Copper amine oxidase, domain N"/>
    <property type="match status" value="2"/>
</dbReference>
<dbReference type="InterPro" id="IPR036582">
    <property type="entry name" value="Mao_N_sf"/>
</dbReference>
<dbReference type="EMBL" id="FTNK01000027">
    <property type="protein sequence ID" value="SIR65381.1"/>
    <property type="molecule type" value="Genomic_DNA"/>
</dbReference>
<protein>
    <submittedName>
        <fullName evidence="3">Copper amine oxidase N-terminal domain-containing protein</fullName>
    </submittedName>
</protein>
<evidence type="ECO:0000313" key="4">
    <source>
        <dbReference type="Proteomes" id="UP000186666"/>
    </source>
</evidence>
<dbReference type="RefSeq" id="WP_076577063.1">
    <property type="nucleotide sequence ID" value="NZ_FTNK01000027.1"/>
</dbReference>
<dbReference type="Proteomes" id="UP000186666">
    <property type="component" value="Unassembled WGS sequence"/>
</dbReference>
<feature type="chain" id="PRO_5045305729" evidence="1">
    <location>
        <begin position="24"/>
        <end position="250"/>
    </location>
</feature>
<dbReference type="Gene3D" id="3.30.457.10">
    <property type="entry name" value="Copper amine oxidase-like, N-terminal domain"/>
    <property type="match status" value="1"/>
</dbReference>
<feature type="domain" description="Copper amine oxidase-like N-terminal" evidence="2">
    <location>
        <begin position="31"/>
        <end position="133"/>
    </location>
</feature>
<comment type="caution">
    <text evidence="3">The sequence shown here is derived from an EMBL/GenBank/DDBJ whole genome shotgun (WGS) entry which is preliminary data.</text>
</comment>
<organism evidence="3 4">
    <name type="scientific">Paenibacillus macquariensis</name>
    <dbReference type="NCBI Taxonomy" id="948756"/>
    <lineage>
        <taxon>Bacteria</taxon>
        <taxon>Bacillati</taxon>
        <taxon>Bacillota</taxon>
        <taxon>Bacilli</taxon>
        <taxon>Bacillales</taxon>
        <taxon>Paenibacillaceae</taxon>
        <taxon>Paenibacillus</taxon>
    </lineage>
</organism>
<evidence type="ECO:0000259" key="2">
    <source>
        <dbReference type="Pfam" id="PF07833"/>
    </source>
</evidence>
<sequence length="250" mass="28481">MKRIFSGFFLVFLLLITSLPTYAATTNIQIKVDGVVIPSDVKPEIRNNRTMVPLRVISENLGAKVDWSDSEVTLTKKNMQVILNLHSNTVMKNGKTSLLDVKPYIKNKRTMVPLRFLSETFGCKVNYRYSTVSVDCEALMIDGVKVKALQEEYHMTMGGVVQQINGNAYNETIYNIFVENKGNKVEAPANYSWMYTMDTLGSYYKNSQYDFLNLEGKSLKRFDIYSLIKTFSDEALEGYPEVLIHDATEN</sequence>
<dbReference type="InterPro" id="IPR012854">
    <property type="entry name" value="Cu_amine_oxidase-like_N"/>
</dbReference>
<proteinExistence type="predicted"/>
<keyword evidence="1" id="KW-0732">Signal</keyword>
<name>A0ABY1KDE8_9BACL</name>
<dbReference type="Pfam" id="PF07833">
    <property type="entry name" value="Cu_amine_oxidN1"/>
    <property type="match status" value="1"/>
</dbReference>
<feature type="signal peptide" evidence="1">
    <location>
        <begin position="1"/>
        <end position="23"/>
    </location>
</feature>
<accession>A0ABY1KDE8</accession>
<feature type="non-terminal residue" evidence="3">
    <location>
        <position position="250"/>
    </location>
</feature>
<gene>
    <name evidence="3" type="ORF">SAMN05421578_12734</name>
</gene>
<evidence type="ECO:0000256" key="1">
    <source>
        <dbReference type="SAM" id="SignalP"/>
    </source>
</evidence>
<evidence type="ECO:0000313" key="3">
    <source>
        <dbReference type="EMBL" id="SIR65381.1"/>
    </source>
</evidence>
<keyword evidence="4" id="KW-1185">Reference proteome</keyword>